<name>A0ABQ4LTL7_9BACL</name>
<dbReference type="RefSeq" id="WP_212948631.1">
    <property type="nucleotide sequence ID" value="NZ_BORW01000005.1"/>
</dbReference>
<dbReference type="PANTHER" id="PTHR11280:SF6">
    <property type="entry name" value="GLUCOSAMINE-6-PHOSPHATE ISOMERASE NAGB"/>
    <property type="match status" value="1"/>
</dbReference>
<dbReference type="CDD" id="cd01399">
    <property type="entry name" value="GlcN6P_deaminase"/>
    <property type="match status" value="1"/>
</dbReference>
<dbReference type="PANTHER" id="PTHR11280">
    <property type="entry name" value="GLUCOSAMINE-6-PHOSPHATE ISOMERASE"/>
    <property type="match status" value="1"/>
</dbReference>
<comment type="caution">
    <text evidence="3">The sequence shown here is derived from an EMBL/GenBank/DDBJ whole genome shotgun (WGS) entry which is preliminary data.</text>
</comment>
<feature type="domain" description="Glucosamine/galactosamine-6-phosphate isomerase" evidence="2">
    <location>
        <begin position="24"/>
        <end position="243"/>
    </location>
</feature>
<evidence type="ECO:0000313" key="3">
    <source>
        <dbReference type="EMBL" id="GIO66594.1"/>
    </source>
</evidence>
<dbReference type="EMBL" id="BORW01000005">
    <property type="protein sequence ID" value="GIO66594.1"/>
    <property type="molecule type" value="Genomic_DNA"/>
</dbReference>
<evidence type="ECO:0000313" key="4">
    <source>
        <dbReference type="Proteomes" id="UP000680638"/>
    </source>
</evidence>
<sequence length="261" mass="28804">MNANAPSPERSWTAGRLRVRQYASRDEMGKAAASEAAEAIRQKLNTQEAVRIVFAAAPSQNEFLDALVREEGIDWGRITAFHMDEYIGLSPDAPQRFSHFLTTRLFSRVRPGRVHLLNGAAEAAQECARYAALLREAPLDIVCLGIGENGHIAFNDPPVADFNDPELVKQVNLDDWCREQQVHDGCFAKFEDVPEYAMTLTVPALMSAERLFCIVPGAAKRRAVQGTLEGPITTACPASILRTHADCRMYLDRDSSPAAPH</sequence>
<dbReference type="SUPFAM" id="SSF100950">
    <property type="entry name" value="NagB/RpiA/CoA transferase-like"/>
    <property type="match status" value="1"/>
</dbReference>
<evidence type="ECO:0000256" key="1">
    <source>
        <dbReference type="ARBA" id="ARBA00023277"/>
    </source>
</evidence>
<reference evidence="3 4" key="1">
    <citation type="submission" date="2021-03" db="EMBL/GenBank/DDBJ databases">
        <title>Antimicrobial resistance genes in bacteria isolated from Japanese honey, and their potential for conferring macrolide and lincosamide resistance in the American foulbrood pathogen Paenibacillus larvae.</title>
        <authorList>
            <person name="Okamoto M."/>
            <person name="Kumagai M."/>
            <person name="Kanamori H."/>
            <person name="Takamatsu D."/>
        </authorList>
    </citation>
    <scope>NUCLEOTIDE SEQUENCE [LARGE SCALE GENOMIC DNA]</scope>
    <source>
        <strain evidence="3 4">J21TS3</strain>
    </source>
</reference>
<dbReference type="InterPro" id="IPR006148">
    <property type="entry name" value="Glc/Gal-6P_isomerase"/>
</dbReference>
<organism evidence="3 4">
    <name type="scientific">Paenibacillus cookii</name>
    <dbReference type="NCBI Taxonomy" id="157839"/>
    <lineage>
        <taxon>Bacteria</taxon>
        <taxon>Bacillati</taxon>
        <taxon>Bacillota</taxon>
        <taxon>Bacilli</taxon>
        <taxon>Bacillales</taxon>
        <taxon>Paenibacillaceae</taxon>
        <taxon>Paenibacillus</taxon>
    </lineage>
</organism>
<dbReference type="Proteomes" id="UP000680638">
    <property type="component" value="Unassembled WGS sequence"/>
</dbReference>
<dbReference type="InterPro" id="IPR004547">
    <property type="entry name" value="Glucosamine6P_isomerase"/>
</dbReference>
<evidence type="ECO:0000259" key="2">
    <source>
        <dbReference type="Pfam" id="PF01182"/>
    </source>
</evidence>
<gene>
    <name evidence="3" type="primary">nagB_2</name>
    <name evidence="3" type="ORF">J21TS3_14150</name>
</gene>
<dbReference type="Pfam" id="PF01182">
    <property type="entry name" value="Glucosamine_iso"/>
    <property type="match status" value="1"/>
</dbReference>
<proteinExistence type="predicted"/>
<protein>
    <submittedName>
        <fullName evidence="3">Glucosamine-6-phosphate deaminase</fullName>
    </submittedName>
</protein>
<keyword evidence="1" id="KW-0119">Carbohydrate metabolism</keyword>
<dbReference type="Gene3D" id="3.40.50.1360">
    <property type="match status" value="1"/>
</dbReference>
<accession>A0ABQ4LTL7</accession>
<keyword evidence="4" id="KW-1185">Reference proteome</keyword>
<dbReference type="InterPro" id="IPR037171">
    <property type="entry name" value="NagB/RpiA_transferase-like"/>
</dbReference>